<keyword evidence="6" id="KW-0411">Iron-sulfur</keyword>
<keyword evidence="4" id="KW-0479">Metal-binding</keyword>
<protein>
    <submittedName>
        <fullName evidence="9">[FeFe] hydrogenase H-cluster radical SAM maturase HydG</fullName>
    </submittedName>
</protein>
<evidence type="ECO:0000313" key="10">
    <source>
        <dbReference type="Proteomes" id="UP000178735"/>
    </source>
</evidence>
<dbReference type="GO" id="GO:0051539">
    <property type="term" value="F:4 iron, 4 sulfur cluster binding"/>
    <property type="evidence" value="ECO:0007669"/>
    <property type="project" value="UniProtKB-KW"/>
</dbReference>
<dbReference type="Pfam" id="PF04055">
    <property type="entry name" value="Radical_SAM"/>
    <property type="match status" value="1"/>
</dbReference>
<comment type="cofactor">
    <cofactor evidence="1">
        <name>[4Fe-4S] cluster</name>
        <dbReference type="ChEBI" id="CHEBI:49883"/>
    </cofactor>
</comment>
<dbReference type="InterPro" id="IPR007197">
    <property type="entry name" value="rSAM"/>
</dbReference>
<organism evidence="9 10">
    <name type="scientific">Candidatus Wallbacteria bacterium GWC2_49_35</name>
    <dbReference type="NCBI Taxonomy" id="1817813"/>
    <lineage>
        <taxon>Bacteria</taxon>
        <taxon>Candidatus Walliibacteriota</taxon>
    </lineage>
</organism>
<dbReference type="SMART" id="SM00876">
    <property type="entry name" value="BATS"/>
    <property type="match status" value="1"/>
</dbReference>
<reference evidence="9 10" key="1">
    <citation type="journal article" date="2016" name="Nat. Commun.">
        <title>Thousands of microbial genomes shed light on interconnected biogeochemical processes in an aquifer system.</title>
        <authorList>
            <person name="Anantharaman K."/>
            <person name="Brown C.T."/>
            <person name="Hug L.A."/>
            <person name="Sharon I."/>
            <person name="Castelle C.J."/>
            <person name="Probst A.J."/>
            <person name="Thomas B.C."/>
            <person name="Singh A."/>
            <person name="Wilkins M.J."/>
            <person name="Karaoz U."/>
            <person name="Brodie E.L."/>
            <person name="Williams K.H."/>
            <person name="Hubbard S.S."/>
            <person name="Banfield J.F."/>
        </authorList>
    </citation>
    <scope>NUCLEOTIDE SEQUENCE [LARGE SCALE GENOMIC DNA]</scope>
</reference>
<dbReference type="GO" id="GO:0044272">
    <property type="term" value="P:sulfur compound biosynthetic process"/>
    <property type="evidence" value="ECO:0007669"/>
    <property type="project" value="UniProtKB-ARBA"/>
</dbReference>
<comment type="caution">
    <text evidence="9">The sequence shown here is derived from an EMBL/GenBank/DDBJ whole genome shotgun (WGS) entry which is preliminary data.</text>
</comment>
<dbReference type="Gene3D" id="3.20.20.70">
    <property type="entry name" value="Aldolase class I"/>
    <property type="match status" value="1"/>
</dbReference>
<dbReference type="InterPro" id="IPR034428">
    <property type="entry name" value="ThiH/NoCL/HydG-like"/>
</dbReference>
<dbReference type="PANTHER" id="PTHR43583">
    <property type="entry name" value="2-IMINOACETATE SYNTHASE"/>
    <property type="match status" value="1"/>
</dbReference>
<dbReference type="InterPro" id="IPR006638">
    <property type="entry name" value="Elp3/MiaA/NifB-like_rSAM"/>
</dbReference>
<gene>
    <name evidence="9" type="ORF">A2008_07530</name>
</gene>
<dbReference type="SUPFAM" id="SSF102114">
    <property type="entry name" value="Radical SAM enzymes"/>
    <property type="match status" value="1"/>
</dbReference>
<keyword evidence="3" id="KW-0949">S-adenosyl-L-methionine</keyword>
<dbReference type="InterPro" id="IPR010722">
    <property type="entry name" value="BATS_dom"/>
</dbReference>
<keyword evidence="2" id="KW-0004">4Fe-4S</keyword>
<dbReference type="GO" id="GO:0003824">
    <property type="term" value="F:catalytic activity"/>
    <property type="evidence" value="ECO:0007669"/>
    <property type="project" value="InterPro"/>
</dbReference>
<dbReference type="Pfam" id="PF06968">
    <property type="entry name" value="BATS"/>
    <property type="match status" value="1"/>
</dbReference>
<dbReference type="AlphaFoldDB" id="A0A1F7X0K7"/>
<sequence>MMLDENKISGLIEETKRVKKDEIIRIIKKSMEFKPLEISEAAALLNCEDAGLVNDIKKAAKAVKEKIYGRRMVLFAPMYLSNYCVNNCSYCGFKQSNKDISRKNLTLDEVAEETLNILKSGHKRILLVAGEDLKKCSVDYIVKAIETIYKVDYKGNKIRRVNVNLAPLEHDDLVKMKNANIGTYQLFHEVFHRETYAKMHPSGPKKDYDKRISIFDKCYQAGIDDVGIGVLYGLYDYKFETLALLSQAKYLDDKYGVGPHTISIPRLEPAAGFDVSSMSKYRMTDDEFKKVVAVLRLAVPYTGIILSTRENPALRDELVELGVSQLSAGSKTEPGGYGKPREATGQFVVSDERSLDEVISALADKGFLPSFCTSCYRSLRTGESFMALSKTGHIHEFCDINGLLTFYEYLIDFASPKTRSAGMRLIEKLKPELLSAEQTERFNSYAARFDAGERDLYV</sequence>
<evidence type="ECO:0000256" key="1">
    <source>
        <dbReference type="ARBA" id="ARBA00001966"/>
    </source>
</evidence>
<dbReference type="PANTHER" id="PTHR43583:SF2">
    <property type="entry name" value="THIAZOLE BIOSYNTHESIS PROTEIN"/>
    <property type="match status" value="1"/>
</dbReference>
<dbReference type="GO" id="GO:0046872">
    <property type="term" value="F:metal ion binding"/>
    <property type="evidence" value="ECO:0007669"/>
    <property type="project" value="UniProtKB-KW"/>
</dbReference>
<evidence type="ECO:0000256" key="6">
    <source>
        <dbReference type="ARBA" id="ARBA00023014"/>
    </source>
</evidence>
<keyword evidence="5" id="KW-0408">Iron</keyword>
<evidence type="ECO:0000256" key="5">
    <source>
        <dbReference type="ARBA" id="ARBA00023004"/>
    </source>
</evidence>
<dbReference type="SFLD" id="SFLDF00319">
    <property type="entry name" value="Fe_hydrogenase_maturase_(HydG"/>
    <property type="match status" value="1"/>
</dbReference>
<evidence type="ECO:0000256" key="2">
    <source>
        <dbReference type="ARBA" id="ARBA00022485"/>
    </source>
</evidence>
<dbReference type="STRING" id="1817813.A2008_07530"/>
<proteinExistence type="predicted"/>
<evidence type="ECO:0000256" key="3">
    <source>
        <dbReference type="ARBA" id="ARBA00022691"/>
    </source>
</evidence>
<dbReference type="PROSITE" id="PS51918">
    <property type="entry name" value="RADICAL_SAM"/>
    <property type="match status" value="1"/>
</dbReference>
<feature type="domain" description="Radical SAM core" evidence="8">
    <location>
        <begin position="70"/>
        <end position="309"/>
    </location>
</feature>
<evidence type="ECO:0000256" key="7">
    <source>
        <dbReference type="ARBA" id="ARBA00034078"/>
    </source>
</evidence>
<dbReference type="EMBL" id="MGFH01000006">
    <property type="protein sequence ID" value="OGM08612.1"/>
    <property type="molecule type" value="Genomic_DNA"/>
</dbReference>
<evidence type="ECO:0000259" key="8">
    <source>
        <dbReference type="PROSITE" id="PS51918"/>
    </source>
</evidence>
<dbReference type="InterPro" id="IPR024007">
    <property type="entry name" value="FeFe-hyd_mat_HydG"/>
</dbReference>
<dbReference type="SFLD" id="SFLDS00029">
    <property type="entry name" value="Radical_SAM"/>
    <property type="match status" value="1"/>
</dbReference>
<accession>A0A1F7X0K7</accession>
<name>A0A1F7X0K7_9BACT</name>
<dbReference type="InterPro" id="IPR058240">
    <property type="entry name" value="rSAM_sf"/>
</dbReference>
<evidence type="ECO:0000313" key="9">
    <source>
        <dbReference type="EMBL" id="OGM08612.1"/>
    </source>
</evidence>
<dbReference type="NCBIfam" id="TIGR03955">
    <property type="entry name" value="rSAM_HydG"/>
    <property type="match status" value="1"/>
</dbReference>
<comment type="cofactor">
    <cofactor evidence="7">
        <name>[2Fe-2S] cluster</name>
        <dbReference type="ChEBI" id="CHEBI:190135"/>
    </cofactor>
</comment>
<dbReference type="SFLD" id="SFLDG01081">
    <property type="entry name" value="cleavage_of_the_Ca-Cb_bond_in"/>
    <property type="match status" value="1"/>
</dbReference>
<dbReference type="InterPro" id="IPR013785">
    <property type="entry name" value="Aldolase_TIM"/>
</dbReference>
<dbReference type="Proteomes" id="UP000178735">
    <property type="component" value="Unassembled WGS sequence"/>
</dbReference>
<evidence type="ECO:0000256" key="4">
    <source>
        <dbReference type="ARBA" id="ARBA00022723"/>
    </source>
</evidence>
<dbReference type="GO" id="GO:0042364">
    <property type="term" value="P:water-soluble vitamin biosynthetic process"/>
    <property type="evidence" value="ECO:0007669"/>
    <property type="project" value="UniProtKB-ARBA"/>
</dbReference>
<dbReference type="SFLD" id="SFLDG01060">
    <property type="entry name" value="BATS_domain_containing"/>
    <property type="match status" value="1"/>
</dbReference>
<dbReference type="SMART" id="SM00729">
    <property type="entry name" value="Elp3"/>
    <property type="match status" value="1"/>
</dbReference>